<organism evidence="1 2">
    <name type="scientific">Pseudoalteromonas rubra</name>
    <dbReference type="NCBI Taxonomy" id="43658"/>
    <lineage>
        <taxon>Bacteria</taxon>
        <taxon>Pseudomonadati</taxon>
        <taxon>Pseudomonadota</taxon>
        <taxon>Gammaproteobacteria</taxon>
        <taxon>Alteromonadales</taxon>
        <taxon>Pseudoalteromonadaceae</taxon>
        <taxon>Pseudoalteromonas</taxon>
    </lineage>
</organism>
<accession>A0A5S3WSS6</accession>
<proteinExistence type="predicted"/>
<evidence type="ECO:0000313" key="1">
    <source>
        <dbReference type="EMBL" id="TMP31943.1"/>
    </source>
</evidence>
<sequence length="64" mass="7728">MVVYFENNHQAGVQVTYDHPEYGRQYDFFENMYLFNAWLSHEYDCQSIEITDENYPQLVQQGVI</sequence>
<protein>
    <submittedName>
        <fullName evidence="1">Uncharacterized protein</fullName>
    </submittedName>
</protein>
<dbReference type="RefSeq" id="WP_171045243.1">
    <property type="nucleotide sequence ID" value="NZ_PNCH01000038.1"/>
</dbReference>
<evidence type="ECO:0000313" key="2">
    <source>
        <dbReference type="Proteomes" id="UP000310249"/>
    </source>
</evidence>
<dbReference type="Proteomes" id="UP000310249">
    <property type="component" value="Unassembled WGS sequence"/>
</dbReference>
<dbReference type="EMBL" id="PNCI01000007">
    <property type="protein sequence ID" value="TMP31943.1"/>
    <property type="molecule type" value="Genomic_DNA"/>
</dbReference>
<reference evidence="2" key="2">
    <citation type="submission" date="2019-06" db="EMBL/GenBank/DDBJ databases">
        <title>Co-occurence of chitin degradation, pigmentation and bioactivity in marine Pseudoalteromonas.</title>
        <authorList>
            <person name="Sonnenschein E.C."/>
            <person name="Bech P.K."/>
        </authorList>
    </citation>
    <scope>NUCLEOTIDE SEQUENCE [LARGE SCALE GENOMIC DNA]</scope>
    <source>
        <strain evidence="2">S2676</strain>
    </source>
</reference>
<comment type="caution">
    <text evidence="1">The sequence shown here is derived from an EMBL/GenBank/DDBJ whole genome shotgun (WGS) entry which is preliminary data.</text>
</comment>
<name>A0A5S3WSS6_9GAMM</name>
<reference evidence="1 2" key="1">
    <citation type="submission" date="2018-01" db="EMBL/GenBank/DDBJ databases">
        <authorList>
            <person name="Paulsen S."/>
            <person name="Gram L.K."/>
        </authorList>
    </citation>
    <scope>NUCLEOTIDE SEQUENCE [LARGE SCALE GENOMIC DNA]</scope>
    <source>
        <strain evidence="1 2">S2676</strain>
    </source>
</reference>
<dbReference type="AlphaFoldDB" id="A0A5S3WSS6"/>
<gene>
    <name evidence="1" type="ORF">CWB99_02990</name>
</gene>